<dbReference type="AlphaFoldDB" id="A0A561E6J8"/>
<keyword evidence="1" id="KW-0808">Transferase</keyword>
<protein>
    <submittedName>
        <fullName evidence="1">Nucleotidyltransferase-like protein</fullName>
    </submittedName>
</protein>
<dbReference type="OrthoDB" id="3515986at2"/>
<comment type="caution">
    <text evidence="1">The sequence shown here is derived from an EMBL/GenBank/DDBJ whole genome shotgun (WGS) entry which is preliminary data.</text>
</comment>
<reference evidence="1 2" key="1">
    <citation type="submission" date="2019-06" db="EMBL/GenBank/DDBJ databases">
        <title>Sequencing the genomes of 1000 actinobacteria strains.</title>
        <authorList>
            <person name="Klenk H.-P."/>
        </authorList>
    </citation>
    <scope>NUCLEOTIDE SEQUENCE [LARGE SCALE GENOMIC DNA]</scope>
    <source>
        <strain evidence="1 2">DSM 19560</strain>
    </source>
</reference>
<evidence type="ECO:0000313" key="2">
    <source>
        <dbReference type="Proteomes" id="UP000318297"/>
    </source>
</evidence>
<evidence type="ECO:0000313" key="1">
    <source>
        <dbReference type="EMBL" id="TWE11241.1"/>
    </source>
</evidence>
<organism evidence="1 2">
    <name type="scientific">Rudaeicoccus suwonensis</name>
    <dbReference type="NCBI Taxonomy" id="657409"/>
    <lineage>
        <taxon>Bacteria</taxon>
        <taxon>Bacillati</taxon>
        <taxon>Actinomycetota</taxon>
        <taxon>Actinomycetes</taxon>
        <taxon>Micrococcales</taxon>
        <taxon>Dermacoccaceae</taxon>
        <taxon>Rudaeicoccus</taxon>
    </lineage>
</organism>
<proteinExistence type="predicted"/>
<accession>A0A561E6J8</accession>
<dbReference type="RefSeq" id="WP_145224351.1">
    <property type="nucleotide sequence ID" value="NZ_VIVQ01000001.1"/>
</dbReference>
<dbReference type="Proteomes" id="UP000318297">
    <property type="component" value="Unassembled WGS sequence"/>
</dbReference>
<dbReference type="GO" id="GO:0016740">
    <property type="term" value="F:transferase activity"/>
    <property type="evidence" value="ECO:0007669"/>
    <property type="project" value="UniProtKB-KW"/>
</dbReference>
<dbReference type="EMBL" id="VIVQ01000001">
    <property type="protein sequence ID" value="TWE11241.1"/>
    <property type="molecule type" value="Genomic_DNA"/>
</dbReference>
<keyword evidence="2" id="KW-1185">Reference proteome</keyword>
<gene>
    <name evidence="1" type="ORF">BKA23_0003</name>
</gene>
<sequence length="280" mass="29935">MNDRGESEITPPSDLLVVARTVMLDALAALADHREAVVVIGAQAVYLRTSTAPVALAEATKDSDLAIDPRMLGEDPRVEVAMRSAGFEPNPDDGQPGSWVSRLGVPVDLMVPDALAGTGGRRGARVPPHDRRAMRRARGLEAAVVDHSIEEVRALDPSDTRRFDVRVAGPAALLVAKIHKLSERIDTPHRLNDKDAHDMYRILRAIETGELVDGFERLAADEVSAEVTAEALSQIQDLLAAGPDATVSMMAGRAEEGIGEPETVSVATAILAQDLLRALQ</sequence>
<name>A0A561E6J8_9MICO</name>